<comment type="caution">
    <text evidence="1">The sequence shown here is derived from an EMBL/GenBank/DDBJ whole genome shotgun (WGS) entry which is preliminary data.</text>
</comment>
<sequence>MKFSGNNLTACCKHCKKVYVAEKSSSSNLRKHLGVAQMIEGVRGKVGDRYDRNEATVRELVSAIGSALHRIDELDQKRLQFRQALASVLSLLGDD</sequence>
<reference evidence="1 2" key="1">
    <citation type="journal article" date="2020" name="Cell">
        <title>Large-Scale Comparative Analyses of Tick Genomes Elucidate Their Genetic Diversity and Vector Capacities.</title>
        <authorList>
            <consortium name="Tick Genome and Microbiome Consortium (TIGMIC)"/>
            <person name="Jia N."/>
            <person name="Wang J."/>
            <person name="Shi W."/>
            <person name="Du L."/>
            <person name="Sun Y."/>
            <person name="Zhan W."/>
            <person name="Jiang J.F."/>
            <person name="Wang Q."/>
            <person name="Zhang B."/>
            <person name="Ji P."/>
            <person name="Bell-Sakyi L."/>
            <person name="Cui X.M."/>
            <person name="Yuan T.T."/>
            <person name="Jiang B.G."/>
            <person name="Yang W.F."/>
            <person name="Lam T.T."/>
            <person name="Chang Q.C."/>
            <person name="Ding S.J."/>
            <person name="Wang X.J."/>
            <person name="Zhu J.G."/>
            <person name="Ruan X.D."/>
            <person name="Zhao L."/>
            <person name="Wei J.T."/>
            <person name="Ye R.Z."/>
            <person name="Que T.C."/>
            <person name="Du C.H."/>
            <person name="Zhou Y.H."/>
            <person name="Cheng J.X."/>
            <person name="Dai P.F."/>
            <person name="Guo W.B."/>
            <person name="Han X.H."/>
            <person name="Huang E.J."/>
            <person name="Li L.F."/>
            <person name="Wei W."/>
            <person name="Gao Y.C."/>
            <person name="Liu J.Z."/>
            <person name="Shao H.Z."/>
            <person name="Wang X."/>
            <person name="Wang C.C."/>
            <person name="Yang T.C."/>
            <person name="Huo Q.B."/>
            <person name="Li W."/>
            <person name="Chen H.Y."/>
            <person name="Chen S.E."/>
            <person name="Zhou L.G."/>
            <person name="Ni X.B."/>
            <person name="Tian J.H."/>
            <person name="Sheng Y."/>
            <person name="Liu T."/>
            <person name="Pan Y.S."/>
            <person name="Xia L.Y."/>
            <person name="Li J."/>
            <person name="Zhao F."/>
            <person name="Cao W.C."/>
        </authorList>
    </citation>
    <scope>NUCLEOTIDE SEQUENCE [LARGE SCALE GENOMIC DNA]</scope>
    <source>
        <strain evidence="1">Iper-2018</strain>
    </source>
</reference>
<evidence type="ECO:0000313" key="2">
    <source>
        <dbReference type="Proteomes" id="UP000805193"/>
    </source>
</evidence>
<proteinExistence type="predicted"/>
<keyword evidence="2" id="KW-1185">Reference proteome</keyword>
<accession>A0AC60QG80</accession>
<organism evidence="1 2">
    <name type="scientific">Ixodes persulcatus</name>
    <name type="common">Taiga tick</name>
    <dbReference type="NCBI Taxonomy" id="34615"/>
    <lineage>
        <taxon>Eukaryota</taxon>
        <taxon>Metazoa</taxon>
        <taxon>Ecdysozoa</taxon>
        <taxon>Arthropoda</taxon>
        <taxon>Chelicerata</taxon>
        <taxon>Arachnida</taxon>
        <taxon>Acari</taxon>
        <taxon>Parasitiformes</taxon>
        <taxon>Ixodida</taxon>
        <taxon>Ixodoidea</taxon>
        <taxon>Ixodidae</taxon>
        <taxon>Ixodinae</taxon>
        <taxon>Ixodes</taxon>
    </lineage>
</organism>
<dbReference type="EMBL" id="JABSTQ010009114">
    <property type="protein sequence ID" value="KAG0432813.1"/>
    <property type="molecule type" value="Genomic_DNA"/>
</dbReference>
<name>A0AC60QG80_IXOPE</name>
<evidence type="ECO:0000313" key="1">
    <source>
        <dbReference type="EMBL" id="KAG0432813.1"/>
    </source>
</evidence>
<dbReference type="Proteomes" id="UP000805193">
    <property type="component" value="Unassembled WGS sequence"/>
</dbReference>
<protein>
    <submittedName>
        <fullName evidence="1">Uncharacterized protein</fullName>
    </submittedName>
</protein>
<gene>
    <name evidence="1" type="ORF">HPB47_020489</name>
</gene>